<dbReference type="Proteomes" id="UP000260812">
    <property type="component" value="Unassembled WGS sequence"/>
</dbReference>
<dbReference type="AlphaFoldDB" id="A0A3E3IDC0"/>
<dbReference type="Gene3D" id="1.10.10.60">
    <property type="entry name" value="Homeodomain-like"/>
    <property type="match status" value="2"/>
</dbReference>
<dbReference type="PROSITE" id="PS01124">
    <property type="entry name" value="HTH_ARAC_FAMILY_2"/>
    <property type="match status" value="1"/>
</dbReference>
<evidence type="ECO:0000313" key="5">
    <source>
        <dbReference type="EMBL" id="RGE65059.1"/>
    </source>
</evidence>
<dbReference type="InterPro" id="IPR018060">
    <property type="entry name" value="HTH_AraC"/>
</dbReference>
<evidence type="ECO:0000313" key="6">
    <source>
        <dbReference type="Proteomes" id="UP000260812"/>
    </source>
</evidence>
<sequence length="405" mass="45550">MVESIARLETMRDMFLYAQQIYSWCLGRDFSLIYSNCPSQQFFYNIFEISFCSAAAEKHFARSRLPVILNDNMGFAWIAAAQTDDRDISVIHLLGPLFTVEASETYLQKLCGKMKLSPDLINELLRQLALVPTIPLNTAIRYGIMLHYSVTGTPVSASHISVAIEASESRDSLEDADWTSSSWHGTWLAEQELFARIKEGNLESMTEAAAKFASGHVGSMCPGNPLRQAKDEGIVFTVLASRAAIFGGVSPEGAYNLADYYIQRLEACVNVAEVQNCSGEMCETFVRRVHQCRQNFRYSPLTASCMEYIETHIKEKISLEEMARELGYTSYYLSGKFQKETGRSIGSHIKQQKIESAKQLLDNSSLTFADISEQLSFSSPSFFSSTFRKYTGMTPGEYQKRDKLE</sequence>
<keyword evidence="1" id="KW-0805">Transcription regulation</keyword>
<evidence type="ECO:0000256" key="2">
    <source>
        <dbReference type="ARBA" id="ARBA00023125"/>
    </source>
</evidence>
<organism evidence="5 6">
    <name type="scientific">Eisenbergiella massiliensis</name>
    <dbReference type="NCBI Taxonomy" id="1720294"/>
    <lineage>
        <taxon>Bacteria</taxon>
        <taxon>Bacillati</taxon>
        <taxon>Bacillota</taxon>
        <taxon>Clostridia</taxon>
        <taxon>Lachnospirales</taxon>
        <taxon>Lachnospiraceae</taxon>
        <taxon>Eisenbergiella</taxon>
    </lineage>
</organism>
<dbReference type="PANTHER" id="PTHR43280">
    <property type="entry name" value="ARAC-FAMILY TRANSCRIPTIONAL REGULATOR"/>
    <property type="match status" value="1"/>
</dbReference>
<dbReference type="Pfam" id="PF12833">
    <property type="entry name" value="HTH_18"/>
    <property type="match status" value="1"/>
</dbReference>
<dbReference type="RefSeq" id="WP_117543477.1">
    <property type="nucleotide sequence ID" value="NZ_JBKUNB010000007.1"/>
</dbReference>
<dbReference type="InterPro" id="IPR009057">
    <property type="entry name" value="Homeodomain-like_sf"/>
</dbReference>
<dbReference type="InterPro" id="IPR020449">
    <property type="entry name" value="Tscrpt_reg_AraC-type_HTH"/>
</dbReference>
<dbReference type="PRINTS" id="PR00032">
    <property type="entry name" value="HTHARAC"/>
</dbReference>
<dbReference type="SUPFAM" id="SSF46689">
    <property type="entry name" value="Homeodomain-like"/>
    <property type="match status" value="2"/>
</dbReference>
<gene>
    <name evidence="5" type="ORF">DXC51_01670</name>
</gene>
<dbReference type="PANTHER" id="PTHR43280:SF2">
    <property type="entry name" value="HTH-TYPE TRANSCRIPTIONAL REGULATOR EXSA"/>
    <property type="match status" value="1"/>
</dbReference>
<keyword evidence="2" id="KW-0238">DNA-binding</keyword>
<proteinExistence type="predicted"/>
<dbReference type="SMART" id="SM00342">
    <property type="entry name" value="HTH_ARAC"/>
    <property type="match status" value="1"/>
</dbReference>
<evidence type="ECO:0000256" key="1">
    <source>
        <dbReference type="ARBA" id="ARBA00023015"/>
    </source>
</evidence>
<feature type="domain" description="HTH araC/xylS-type" evidence="4">
    <location>
        <begin position="303"/>
        <end position="401"/>
    </location>
</feature>
<dbReference type="GeneID" id="97985623"/>
<dbReference type="EMBL" id="QVLV01000001">
    <property type="protein sequence ID" value="RGE65059.1"/>
    <property type="molecule type" value="Genomic_DNA"/>
</dbReference>
<dbReference type="GO" id="GO:0043565">
    <property type="term" value="F:sequence-specific DNA binding"/>
    <property type="evidence" value="ECO:0007669"/>
    <property type="project" value="InterPro"/>
</dbReference>
<accession>A0A3E3IDC0</accession>
<keyword evidence="3" id="KW-0804">Transcription</keyword>
<evidence type="ECO:0000256" key="3">
    <source>
        <dbReference type="ARBA" id="ARBA00023163"/>
    </source>
</evidence>
<dbReference type="GO" id="GO:0003700">
    <property type="term" value="F:DNA-binding transcription factor activity"/>
    <property type="evidence" value="ECO:0007669"/>
    <property type="project" value="InterPro"/>
</dbReference>
<keyword evidence="6" id="KW-1185">Reference proteome</keyword>
<name>A0A3E3IDC0_9FIRM</name>
<evidence type="ECO:0000259" key="4">
    <source>
        <dbReference type="PROSITE" id="PS01124"/>
    </source>
</evidence>
<reference evidence="5" key="1">
    <citation type="submission" date="2018-08" db="EMBL/GenBank/DDBJ databases">
        <title>A genome reference for cultivated species of the human gut microbiota.</title>
        <authorList>
            <person name="Zou Y."/>
            <person name="Xue W."/>
            <person name="Luo G."/>
        </authorList>
    </citation>
    <scope>NUCLEOTIDE SEQUENCE [LARGE SCALE GENOMIC DNA]</scope>
    <source>
        <strain evidence="5">TF05-5AC</strain>
    </source>
</reference>
<comment type="caution">
    <text evidence="5">The sequence shown here is derived from an EMBL/GenBank/DDBJ whole genome shotgun (WGS) entry which is preliminary data.</text>
</comment>
<protein>
    <submittedName>
        <fullName evidence="5">AraC family transcriptional regulator</fullName>
    </submittedName>
</protein>